<dbReference type="Proteomes" id="UP001623349">
    <property type="component" value="Unassembled WGS sequence"/>
</dbReference>
<proteinExistence type="predicted"/>
<comment type="caution">
    <text evidence="1">The sequence shown here is derived from an EMBL/GenBank/DDBJ whole genome shotgun (WGS) entry which is preliminary data.</text>
</comment>
<sequence length="50" mass="5508">MGGDDSASHDPVLHRDDLESLLNEHSFDGILQWAIQSMSRPLAETPPFSS</sequence>
<dbReference type="EMBL" id="BAAFST010000010">
    <property type="protein sequence ID" value="GAB1295278.1"/>
    <property type="molecule type" value="Genomic_DNA"/>
</dbReference>
<organism evidence="1 2">
    <name type="scientific">Apodemus speciosus</name>
    <name type="common">Large Japanese field mouse</name>
    <dbReference type="NCBI Taxonomy" id="105296"/>
    <lineage>
        <taxon>Eukaryota</taxon>
        <taxon>Metazoa</taxon>
        <taxon>Chordata</taxon>
        <taxon>Craniata</taxon>
        <taxon>Vertebrata</taxon>
        <taxon>Euteleostomi</taxon>
        <taxon>Mammalia</taxon>
        <taxon>Eutheria</taxon>
        <taxon>Euarchontoglires</taxon>
        <taxon>Glires</taxon>
        <taxon>Rodentia</taxon>
        <taxon>Myomorpha</taxon>
        <taxon>Muroidea</taxon>
        <taxon>Muridae</taxon>
        <taxon>Murinae</taxon>
        <taxon>Apodemus</taxon>
    </lineage>
</organism>
<reference evidence="1 2" key="1">
    <citation type="submission" date="2024-08" db="EMBL/GenBank/DDBJ databases">
        <title>The draft genome of Apodemus speciosus.</title>
        <authorList>
            <person name="Nabeshima K."/>
            <person name="Suzuki S."/>
            <person name="Onuma M."/>
        </authorList>
    </citation>
    <scope>NUCLEOTIDE SEQUENCE [LARGE SCALE GENOMIC DNA]</scope>
    <source>
        <strain evidence="1">IB14-021</strain>
    </source>
</reference>
<evidence type="ECO:0000313" key="2">
    <source>
        <dbReference type="Proteomes" id="UP001623349"/>
    </source>
</evidence>
<gene>
    <name evidence="1" type="ORF">APTSU1_001051200</name>
</gene>
<evidence type="ECO:0000313" key="1">
    <source>
        <dbReference type="EMBL" id="GAB1295278.1"/>
    </source>
</evidence>
<protein>
    <submittedName>
        <fullName evidence="1">Autoimmune regulator</fullName>
    </submittedName>
</protein>
<keyword evidence="2" id="KW-1185">Reference proteome</keyword>
<accession>A0ABQ0F7L6</accession>
<name>A0ABQ0F7L6_APOSI</name>